<dbReference type="SUPFAM" id="SSF56519">
    <property type="entry name" value="Penicillin binding protein dimerisation domain"/>
    <property type="match status" value="1"/>
</dbReference>
<dbReference type="Pfam" id="PF00905">
    <property type="entry name" value="Transpeptidase"/>
    <property type="match status" value="1"/>
</dbReference>
<comment type="caution">
    <text evidence="5">The sequence shown here is derived from an EMBL/GenBank/DDBJ whole genome shotgun (WGS) entry which is preliminary data.</text>
</comment>
<dbReference type="AlphaFoldDB" id="A0A1G2P7L1"/>
<evidence type="ECO:0000256" key="1">
    <source>
        <dbReference type="ARBA" id="ARBA00004370"/>
    </source>
</evidence>
<evidence type="ECO:0000259" key="3">
    <source>
        <dbReference type="Pfam" id="PF00905"/>
    </source>
</evidence>
<sequence>MKSNSRHPARTKILFLAVLLFAATLVSRLYFLQIVEGATYRAETEAQYLGSQRADFNRGAIYFETKDGLLVSAATMKSGYNLAIHPNLIADATTTFEKINAILPIAQDNFFTKANKSSNWEEIKKYLGPETGEKLLALKIPGVETVLTNWRFYPAGKLAANILGLVGYQGTLLAGRYGLESYYEDVLKRDESGLYQNIFAEIFSGLEKTIIRKSSLEGNIITTIEPTVENFLEKKLAALNEEWQPAETGGIIINPKTGEIYAMANIPTFDPNNFNAEGDVKVFANPLVENAYEMGSIIKPLTVAAGLDAGVISATTTYNDLGFVELNGRKISNFDKKARGIVNMQEVLNQSLNTGATFIMQTLGRDVFSQYMFNFGIGEETGIDLPNESPGLANNLKSPRDVEPATASFGQGVSMTPIITVRALSTLANGGFLITPHIVKKIEYAAGFSKNIASENNKRVIKKETSEEITRMLVEVVDKALLNGSVKQEHFSIAAKTGTAQIANPAGGGYFENKFLHSFFGYFPAYEPKFLIFLYLYEPTGANYASQTLTRPFIDIAKFLLNYYNIPPDR</sequence>
<dbReference type="STRING" id="1802333.A3G03_02930"/>
<dbReference type="EMBL" id="MHSL01000007">
    <property type="protein sequence ID" value="OHA44263.1"/>
    <property type="molecule type" value="Genomic_DNA"/>
</dbReference>
<dbReference type="GO" id="GO:0005886">
    <property type="term" value="C:plasma membrane"/>
    <property type="evidence" value="ECO:0007669"/>
    <property type="project" value="TreeGrafter"/>
</dbReference>
<organism evidence="5 6">
    <name type="scientific">Candidatus Taylorbacteria bacterium RIFCSPLOWO2_12_FULL_44_15c</name>
    <dbReference type="NCBI Taxonomy" id="1802333"/>
    <lineage>
        <taxon>Bacteria</taxon>
        <taxon>Candidatus Tayloriibacteriota</taxon>
    </lineage>
</organism>
<dbReference type="Gene3D" id="3.40.710.10">
    <property type="entry name" value="DD-peptidase/beta-lactamase superfamily"/>
    <property type="match status" value="1"/>
</dbReference>
<reference evidence="5 6" key="1">
    <citation type="journal article" date="2016" name="Nat. Commun.">
        <title>Thousands of microbial genomes shed light on interconnected biogeochemical processes in an aquifer system.</title>
        <authorList>
            <person name="Anantharaman K."/>
            <person name="Brown C.T."/>
            <person name="Hug L.A."/>
            <person name="Sharon I."/>
            <person name="Castelle C.J."/>
            <person name="Probst A.J."/>
            <person name="Thomas B.C."/>
            <person name="Singh A."/>
            <person name="Wilkins M.J."/>
            <person name="Karaoz U."/>
            <person name="Brodie E.L."/>
            <person name="Williams K.H."/>
            <person name="Hubbard S.S."/>
            <person name="Banfield J.F."/>
        </authorList>
    </citation>
    <scope>NUCLEOTIDE SEQUENCE [LARGE SCALE GENOMIC DNA]</scope>
</reference>
<dbReference type="PANTHER" id="PTHR30627">
    <property type="entry name" value="PEPTIDOGLYCAN D,D-TRANSPEPTIDASE"/>
    <property type="match status" value="1"/>
</dbReference>
<dbReference type="GO" id="GO:0071555">
    <property type="term" value="P:cell wall organization"/>
    <property type="evidence" value="ECO:0007669"/>
    <property type="project" value="TreeGrafter"/>
</dbReference>
<dbReference type="GO" id="GO:0008658">
    <property type="term" value="F:penicillin binding"/>
    <property type="evidence" value="ECO:0007669"/>
    <property type="project" value="InterPro"/>
</dbReference>
<gene>
    <name evidence="5" type="ORF">A3G03_02930</name>
</gene>
<feature type="domain" description="Penicillin-binding protein dimerisation" evidence="4">
    <location>
        <begin position="58"/>
        <end position="188"/>
    </location>
</feature>
<dbReference type="Gene3D" id="3.90.1310.10">
    <property type="entry name" value="Penicillin-binding protein 2a (Domain 2)"/>
    <property type="match status" value="1"/>
</dbReference>
<evidence type="ECO:0000256" key="2">
    <source>
        <dbReference type="ARBA" id="ARBA00023136"/>
    </source>
</evidence>
<feature type="domain" description="Penicillin-binding protein transpeptidase" evidence="3">
    <location>
        <begin position="251"/>
        <end position="548"/>
    </location>
</feature>
<evidence type="ECO:0000259" key="4">
    <source>
        <dbReference type="Pfam" id="PF03717"/>
    </source>
</evidence>
<dbReference type="SUPFAM" id="SSF56601">
    <property type="entry name" value="beta-lactamase/transpeptidase-like"/>
    <property type="match status" value="1"/>
</dbReference>
<proteinExistence type="predicted"/>
<keyword evidence="2" id="KW-0472">Membrane</keyword>
<evidence type="ECO:0000313" key="5">
    <source>
        <dbReference type="EMBL" id="OHA44263.1"/>
    </source>
</evidence>
<evidence type="ECO:0000313" key="6">
    <source>
        <dbReference type="Proteomes" id="UP000176355"/>
    </source>
</evidence>
<dbReference type="Proteomes" id="UP000176355">
    <property type="component" value="Unassembled WGS sequence"/>
</dbReference>
<dbReference type="InterPro" id="IPR036138">
    <property type="entry name" value="PBP_dimer_sf"/>
</dbReference>
<comment type="subcellular location">
    <subcellularLocation>
        <location evidence="1">Membrane</location>
    </subcellularLocation>
</comment>
<protein>
    <recommendedName>
        <fullName evidence="7">Penicillin-binding protein transpeptidase domain-containing protein</fullName>
    </recommendedName>
</protein>
<evidence type="ECO:0008006" key="7">
    <source>
        <dbReference type="Google" id="ProtNLM"/>
    </source>
</evidence>
<dbReference type="InterPro" id="IPR005311">
    <property type="entry name" value="PBP_dimer"/>
</dbReference>
<dbReference type="InterPro" id="IPR050515">
    <property type="entry name" value="Beta-lactam/transpept"/>
</dbReference>
<name>A0A1G2P7L1_9BACT</name>
<dbReference type="Pfam" id="PF03717">
    <property type="entry name" value="PBP_dimer"/>
    <property type="match status" value="1"/>
</dbReference>
<dbReference type="InterPro" id="IPR001460">
    <property type="entry name" value="PCN-bd_Tpept"/>
</dbReference>
<dbReference type="InterPro" id="IPR012338">
    <property type="entry name" value="Beta-lactam/transpept-like"/>
</dbReference>
<accession>A0A1G2P7L1</accession>
<dbReference type="PANTHER" id="PTHR30627:SF1">
    <property type="entry name" value="PEPTIDOGLYCAN D,D-TRANSPEPTIDASE FTSI"/>
    <property type="match status" value="1"/>
</dbReference>
<dbReference type="Gene3D" id="3.30.450.330">
    <property type="match status" value="1"/>
</dbReference>